<sequence length="200" mass="23506">MDYWVSKELASVEKPKALKEWASAIKALEDGTQIFIMRKGGIVEETRDFQVESNDFFLYPTYEHQRKELLKESYQGVIDETLALWSAQDEQVTIRSYARMIEDIEINDGEQLHKLYPFHIWTENFTEERLRWKRKNPLHLMLLRVYRLAEPLHIPIEQAYIGCKSWIELGAEIPPDSSLVPVMSDEEFATQVAEIKRTLS</sequence>
<comment type="caution">
    <text evidence="1">The sequence shown here is derived from an EMBL/GenBank/DDBJ whole genome shotgun (WGS) entry which is preliminary data.</text>
</comment>
<accession>A0A6L8V411</accession>
<organism evidence="1 2">
    <name type="scientific">Paenibacillus silvestris</name>
    <dbReference type="NCBI Taxonomy" id="2606219"/>
    <lineage>
        <taxon>Bacteria</taxon>
        <taxon>Bacillati</taxon>
        <taxon>Bacillota</taxon>
        <taxon>Bacilli</taxon>
        <taxon>Bacillales</taxon>
        <taxon>Paenibacillaceae</taxon>
        <taxon>Paenibacillus</taxon>
    </lineage>
</organism>
<dbReference type="AlphaFoldDB" id="A0A6L8V411"/>
<evidence type="ECO:0000313" key="2">
    <source>
        <dbReference type="Proteomes" id="UP000481087"/>
    </source>
</evidence>
<evidence type="ECO:0000313" key="1">
    <source>
        <dbReference type="EMBL" id="MZQ84934.1"/>
    </source>
</evidence>
<dbReference type="PIRSF" id="PIRSF018957">
    <property type="entry name" value="UCP018957"/>
    <property type="match status" value="1"/>
</dbReference>
<dbReference type="InterPro" id="IPR008307">
    <property type="entry name" value="UCP018957"/>
</dbReference>
<dbReference type="InterPro" id="IPR014923">
    <property type="entry name" value="DUF1802"/>
</dbReference>
<gene>
    <name evidence="1" type="ORF">GQF01_22745</name>
</gene>
<keyword evidence="2" id="KW-1185">Reference proteome</keyword>
<protein>
    <submittedName>
        <fullName evidence="1">DUF1802 family protein</fullName>
    </submittedName>
</protein>
<reference evidence="1 2" key="1">
    <citation type="submission" date="2019-12" db="EMBL/GenBank/DDBJ databases">
        <title>Paenibacillus sp. nov. sp. isolated from soil.</title>
        <authorList>
            <person name="Kim J."/>
            <person name="Jeong S.E."/>
            <person name="Jung H.S."/>
            <person name="Jeon C.O."/>
        </authorList>
    </citation>
    <scope>NUCLEOTIDE SEQUENCE [LARGE SCALE GENOMIC DNA]</scope>
    <source>
        <strain evidence="1 2">5J-6</strain>
    </source>
</reference>
<dbReference type="EMBL" id="WTUZ01000022">
    <property type="protein sequence ID" value="MZQ84934.1"/>
    <property type="molecule type" value="Genomic_DNA"/>
</dbReference>
<name>A0A6L8V411_9BACL</name>
<dbReference type="Pfam" id="PF08819">
    <property type="entry name" value="DUF1802"/>
    <property type="match status" value="1"/>
</dbReference>
<dbReference type="Proteomes" id="UP000481087">
    <property type="component" value="Unassembled WGS sequence"/>
</dbReference>
<proteinExistence type="predicted"/>